<dbReference type="SUPFAM" id="SSF81333">
    <property type="entry name" value="F1F0 ATP synthase subunit C"/>
    <property type="match status" value="1"/>
</dbReference>
<evidence type="ECO:0000313" key="3">
    <source>
        <dbReference type="Proteomes" id="UP000282876"/>
    </source>
</evidence>
<dbReference type="VEuPathDB" id="MicrosporidiaDB:TUBRATIS_13720"/>
<gene>
    <name evidence="2" type="ORF">TUBRATIS_13720</name>
</gene>
<feature type="transmembrane region" description="Helical" evidence="1">
    <location>
        <begin position="122"/>
        <end position="147"/>
    </location>
</feature>
<proteinExistence type="predicted"/>
<dbReference type="STRING" id="291195.A0A437ALQ5"/>
<keyword evidence="3" id="KW-1185">Reference proteome</keyword>
<dbReference type="Proteomes" id="UP000282876">
    <property type="component" value="Unassembled WGS sequence"/>
</dbReference>
<comment type="caution">
    <text evidence="2">The sequence shown here is derived from an EMBL/GenBank/DDBJ whole genome shotgun (WGS) entry which is preliminary data.</text>
</comment>
<keyword evidence="1" id="KW-0812">Transmembrane</keyword>
<protein>
    <submittedName>
        <fullName evidence="2">V-type ATP synthase subunit K</fullName>
    </submittedName>
</protein>
<sequence length="150" mass="16374">MDEKILSFVVALIAIGISTIVSCQACANALAVGGTSSSMYSQKRNTIVSIYISATISATIFLYAFICNIKLIYDLKKDMNLKGSFYKLGASIVYASTAYSVGEGIGKIVKEGMPLVEKSKSFFYVFFMMLTLLEISLLFSMAITFMANIK</sequence>
<accession>A0A437ALQ5</accession>
<evidence type="ECO:0000313" key="2">
    <source>
        <dbReference type="EMBL" id="RVD92143.1"/>
    </source>
</evidence>
<dbReference type="AlphaFoldDB" id="A0A437ALQ5"/>
<keyword evidence="1" id="KW-0472">Membrane</keyword>
<evidence type="ECO:0000256" key="1">
    <source>
        <dbReference type="SAM" id="Phobius"/>
    </source>
</evidence>
<dbReference type="Gene3D" id="1.20.120.610">
    <property type="entry name" value="lithium bound rotor ring of v- atpase"/>
    <property type="match status" value="1"/>
</dbReference>
<reference evidence="2 3" key="1">
    <citation type="submission" date="2018-10" db="EMBL/GenBank/DDBJ databases">
        <title>Draft genome sequence of the microsporidian Tubulinosema ratisbonensis.</title>
        <authorList>
            <person name="Polonais V."/>
            <person name="Peyretaillade E."/>
            <person name="Niehus S."/>
            <person name="Wawrzyniak I."/>
            <person name="Franchet A."/>
            <person name="Gaspin C."/>
            <person name="Reichstadt M."/>
            <person name="Belser C."/>
            <person name="Labadie K."/>
            <person name="Delbac F."/>
            <person name="Ferrandon D."/>
        </authorList>
    </citation>
    <scope>NUCLEOTIDE SEQUENCE [LARGE SCALE GENOMIC DNA]</scope>
    <source>
        <strain evidence="2 3">Franzen</strain>
    </source>
</reference>
<keyword evidence="1" id="KW-1133">Transmembrane helix</keyword>
<dbReference type="OrthoDB" id="2189390at2759"/>
<name>A0A437ALQ5_9MICR</name>
<organism evidence="2 3">
    <name type="scientific">Tubulinosema ratisbonensis</name>
    <dbReference type="NCBI Taxonomy" id="291195"/>
    <lineage>
        <taxon>Eukaryota</taxon>
        <taxon>Fungi</taxon>
        <taxon>Fungi incertae sedis</taxon>
        <taxon>Microsporidia</taxon>
        <taxon>Tubulinosematoidea</taxon>
        <taxon>Tubulinosematidae</taxon>
        <taxon>Tubulinosema</taxon>
    </lineage>
</organism>
<dbReference type="PROSITE" id="PS51257">
    <property type="entry name" value="PROKAR_LIPOPROTEIN"/>
    <property type="match status" value="1"/>
</dbReference>
<feature type="transmembrane region" description="Helical" evidence="1">
    <location>
        <begin position="47"/>
        <end position="73"/>
    </location>
</feature>
<dbReference type="InterPro" id="IPR035921">
    <property type="entry name" value="F/V-ATP_Csub_sf"/>
</dbReference>
<dbReference type="EMBL" id="RCSS01000299">
    <property type="protein sequence ID" value="RVD92143.1"/>
    <property type="molecule type" value="Genomic_DNA"/>
</dbReference>